<comment type="caution">
    <text evidence="2">The sequence shown here is derived from an EMBL/GenBank/DDBJ whole genome shotgun (WGS) entry which is preliminary data.</text>
</comment>
<dbReference type="EMBL" id="QGKX02001521">
    <property type="protein sequence ID" value="KAF3508386.1"/>
    <property type="molecule type" value="Genomic_DNA"/>
</dbReference>
<evidence type="ECO:0000313" key="3">
    <source>
        <dbReference type="Proteomes" id="UP000712600"/>
    </source>
</evidence>
<protein>
    <submittedName>
        <fullName evidence="2">Uncharacterized protein</fullName>
    </submittedName>
</protein>
<gene>
    <name evidence="2" type="ORF">F2Q69_00001616</name>
</gene>
<sequence>MRPNLIVSRTRKKSRGEGEATERRFAIPTCEGSEMDEEQRDMKAQKHTTRGLISYQIRCRGFSNCAPVDQSRRKV</sequence>
<dbReference type="AlphaFoldDB" id="A0A8S9NXC9"/>
<evidence type="ECO:0000256" key="1">
    <source>
        <dbReference type="SAM" id="MobiDB-lite"/>
    </source>
</evidence>
<feature type="region of interest" description="Disordered" evidence="1">
    <location>
        <begin position="1"/>
        <end position="23"/>
    </location>
</feature>
<proteinExistence type="predicted"/>
<name>A0A8S9NXC9_BRACR</name>
<evidence type="ECO:0000313" key="2">
    <source>
        <dbReference type="EMBL" id="KAF3508386.1"/>
    </source>
</evidence>
<accession>A0A8S9NXC9</accession>
<organism evidence="2 3">
    <name type="scientific">Brassica cretica</name>
    <name type="common">Mustard</name>
    <dbReference type="NCBI Taxonomy" id="69181"/>
    <lineage>
        <taxon>Eukaryota</taxon>
        <taxon>Viridiplantae</taxon>
        <taxon>Streptophyta</taxon>
        <taxon>Embryophyta</taxon>
        <taxon>Tracheophyta</taxon>
        <taxon>Spermatophyta</taxon>
        <taxon>Magnoliopsida</taxon>
        <taxon>eudicotyledons</taxon>
        <taxon>Gunneridae</taxon>
        <taxon>Pentapetalae</taxon>
        <taxon>rosids</taxon>
        <taxon>malvids</taxon>
        <taxon>Brassicales</taxon>
        <taxon>Brassicaceae</taxon>
        <taxon>Brassiceae</taxon>
        <taxon>Brassica</taxon>
    </lineage>
</organism>
<reference evidence="2" key="1">
    <citation type="submission" date="2019-12" db="EMBL/GenBank/DDBJ databases">
        <title>Genome sequencing and annotation of Brassica cretica.</title>
        <authorList>
            <person name="Studholme D.J."/>
            <person name="Sarris P."/>
        </authorList>
    </citation>
    <scope>NUCLEOTIDE SEQUENCE</scope>
    <source>
        <strain evidence="2">PFS-109/04</strain>
        <tissue evidence="2">Leaf</tissue>
    </source>
</reference>
<dbReference type="Proteomes" id="UP000712600">
    <property type="component" value="Unassembled WGS sequence"/>
</dbReference>